<dbReference type="KEGG" id="osn:115209923"/>
<accession>A0A6P7S842</accession>
<evidence type="ECO:0000313" key="2">
    <source>
        <dbReference type="RefSeq" id="XP_029634387.1"/>
    </source>
</evidence>
<sequence>MDAKYDHSLMGILQQEGQLGSFLDVIMGFLYRRTDFYHLLRDKNDTKGFPPGMALNILLKSYRQFEDMAKKDPEKMMIQSDADIKKQECEEKRTSKAESPKKASSKTNITVGQKSEANSQQTKQHKTSSELSTSEKEKKTEESSSKNDSNVPSNYQADSECYNGAERDTYSWSQSITDCDLRVKVPKDLVKGKQVKVVFNKKHLKISYKDDNGEENILVDDDLMWEIHKEECMWSLIPGEHVHISLEKVQERWWEAVFVNEPKINVREIDCSRPMSDLKEDEQMKLHELMHNERQKRLGLPQSHEEKAHDMLKQAWHAEGSPFKGQEFDPSKFKIDPSGVLTMNQ</sequence>
<dbReference type="Pfam" id="PF04969">
    <property type="entry name" value="CS"/>
    <property type="match status" value="1"/>
</dbReference>
<organism evidence="1 2">
    <name type="scientific">Octopus sinensis</name>
    <name type="common">East Asian common octopus</name>
    <dbReference type="NCBI Taxonomy" id="2607531"/>
    <lineage>
        <taxon>Eukaryota</taxon>
        <taxon>Metazoa</taxon>
        <taxon>Spiralia</taxon>
        <taxon>Lophotrochozoa</taxon>
        <taxon>Mollusca</taxon>
        <taxon>Cephalopoda</taxon>
        <taxon>Coleoidea</taxon>
        <taxon>Octopodiformes</taxon>
        <taxon>Octopoda</taxon>
        <taxon>Incirrata</taxon>
        <taxon>Octopodidae</taxon>
        <taxon>Octopus</taxon>
    </lineage>
</organism>
<evidence type="ECO:0000313" key="1">
    <source>
        <dbReference type="Proteomes" id="UP000515154"/>
    </source>
</evidence>
<dbReference type="InterPro" id="IPR037898">
    <property type="entry name" value="NudC_fam"/>
</dbReference>
<gene>
    <name evidence="2" type="primary">LOC115209923</name>
</gene>
<dbReference type="InterPro" id="IPR008978">
    <property type="entry name" value="HSP20-like_chaperone"/>
</dbReference>
<dbReference type="PANTHER" id="PTHR12356:SF19">
    <property type="entry name" value="NUDC DOMAIN-CONTAINING PROTEIN 3"/>
    <property type="match status" value="1"/>
</dbReference>
<dbReference type="GO" id="GO:0051082">
    <property type="term" value="F:unfolded protein binding"/>
    <property type="evidence" value="ECO:0007669"/>
    <property type="project" value="TreeGrafter"/>
</dbReference>
<proteinExistence type="predicted"/>
<name>A0A6P7S842_9MOLL</name>
<dbReference type="InterPro" id="IPR007052">
    <property type="entry name" value="CS_dom"/>
</dbReference>
<dbReference type="RefSeq" id="XP_029634387.1">
    <property type="nucleotide sequence ID" value="XM_029778527.2"/>
</dbReference>
<dbReference type="Pfam" id="PF14050">
    <property type="entry name" value="Nudc_N"/>
    <property type="match status" value="1"/>
</dbReference>
<dbReference type="GO" id="GO:0005737">
    <property type="term" value="C:cytoplasm"/>
    <property type="evidence" value="ECO:0007669"/>
    <property type="project" value="TreeGrafter"/>
</dbReference>
<dbReference type="Gene3D" id="2.60.40.790">
    <property type="match status" value="1"/>
</dbReference>
<protein>
    <submittedName>
        <fullName evidence="2">NudC domain-containing protein 3 isoform X1</fullName>
    </submittedName>
</protein>
<dbReference type="AlphaFoldDB" id="A0A6P7S842"/>
<dbReference type="PANTHER" id="PTHR12356">
    <property type="entry name" value="NUCLEAR MOVEMENT PROTEIN NUDC"/>
    <property type="match status" value="1"/>
</dbReference>
<dbReference type="Proteomes" id="UP000515154">
    <property type="component" value="Linkage group LG3"/>
</dbReference>
<reference evidence="2" key="1">
    <citation type="submission" date="2025-08" db="UniProtKB">
        <authorList>
            <consortium name="RefSeq"/>
        </authorList>
    </citation>
    <scope>IDENTIFICATION</scope>
</reference>
<dbReference type="SUPFAM" id="SSF49764">
    <property type="entry name" value="HSP20-like chaperones"/>
    <property type="match status" value="1"/>
</dbReference>
<dbReference type="InterPro" id="IPR025934">
    <property type="entry name" value="NudC_N_dom"/>
</dbReference>
<keyword evidence="1" id="KW-1185">Reference proteome</keyword>
<dbReference type="GO" id="GO:0006457">
    <property type="term" value="P:protein folding"/>
    <property type="evidence" value="ECO:0007669"/>
    <property type="project" value="TreeGrafter"/>
</dbReference>
<dbReference type="PROSITE" id="PS51203">
    <property type="entry name" value="CS"/>
    <property type="match status" value="1"/>
</dbReference>